<evidence type="ECO:0000256" key="2">
    <source>
        <dbReference type="SAM" id="MobiDB-lite"/>
    </source>
</evidence>
<dbReference type="Proteomes" id="UP000887226">
    <property type="component" value="Unassembled WGS sequence"/>
</dbReference>
<dbReference type="InterPro" id="IPR036322">
    <property type="entry name" value="WD40_repeat_dom_sf"/>
</dbReference>
<proteinExistence type="predicted"/>
<evidence type="ECO:0000256" key="1">
    <source>
        <dbReference type="PROSITE-ProRule" id="PRU00221"/>
    </source>
</evidence>
<dbReference type="SMART" id="SM00320">
    <property type="entry name" value="WD40"/>
    <property type="match status" value="6"/>
</dbReference>
<reference evidence="3" key="1">
    <citation type="journal article" date="2021" name="IMA Fungus">
        <title>Genomic characterization of three marine fungi, including Emericellopsis atlantica sp. nov. with signatures of a generalist lifestyle and marine biomass degradation.</title>
        <authorList>
            <person name="Hagestad O.C."/>
            <person name="Hou L."/>
            <person name="Andersen J.H."/>
            <person name="Hansen E.H."/>
            <person name="Altermark B."/>
            <person name="Li C."/>
            <person name="Kuhnert E."/>
            <person name="Cox R.J."/>
            <person name="Crous P.W."/>
            <person name="Spatafora J.W."/>
            <person name="Lail K."/>
            <person name="Amirebrahimi M."/>
            <person name="Lipzen A."/>
            <person name="Pangilinan J."/>
            <person name="Andreopoulos W."/>
            <person name="Hayes R.D."/>
            <person name="Ng V."/>
            <person name="Grigoriev I.V."/>
            <person name="Jackson S.A."/>
            <person name="Sutton T.D.S."/>
            <person name="Dobson A.D.W."/>
            <person name="Rama T."/>
        </authorList>
    </citation>
    <scope>NUCLEOTIDE SEQUENCE</scope>
    <source>
        <strain evidence="3">TRa3180A</strain>
    </source>
</reference>
<dbReference type="OrthoDB" id="8883818at2759"/>
<dbReference type="Pfam" id="PF00400">
    <property type="entry name" value="WD40"/>
    <property type="match status" value="1"/>
</dbReference>
<feature type="compositionally biased region" description="Basic and acidic residues" evidence="2">
    <location>
        <begin position="793"/>
        <end position="807"/>
    </location>
</feature>
<name>A0A9P7Z7N5_9HELO</name>
<feature type="region of interest" description="Disordered" evidence="2">
    <location>
        <begin position="589"/>
        <end position="610"/>
    </location>
</feature>
<dbReference type="GO" id="GO:0032040">
    <property type="term" value="C:small-subunit processome"/>
    <property type="evidence" value="ECO:0007669"/>
    <property type="project" value="TreeGrafter"/>
</dbReference>
<dbReference type="Gene3D" id="2.130.10.10">
    <property type="entry name" value="YVTN repeat-like/Quinoprotein amine dehydrogenase"/>
    <property type="match status" value="3"/>
</dbReference>
<dbReference type="GO" id="GO:0034455">
    <property type="term" value="C:t-UTP complex"/>
    <property type="evidence" value="ECO:0007669"/>
    <property type="project" value="TreeGrafter"/>
</dbReference>
<dbReference type="GO" id="GO:0003723">
    <property type="term" value="F:RNA binding"/>
    <property type="evidence" value="ECO:0007669"/>
    <property type="project" value="TreeGrafter"/>
</dbReference>
<evidence type="ECO:0000313" key="3">
    <source>
        <dbReference type="EMBL" id="KAG9246602.1"/>
    </source>
</evidence>
<keyword evidence="4" id="KW-1185">Reference proteome</keyword>
<evidence type="ECO:0000313" key="4">
    <source>
        <dbReference type="Proteomes" id="UP000887226"/>
    </source>
</evidence>
<dbReference type="PANTHER" id="PTHR44163:SF1">
    <property type="entry name" value="U3 SMALL NUCLEOLAR RNA-ASSOCIATED PROTEIN 4 HOMOLOG"/>
    <property type="match status" value="1"/>
</dbReference>
<dbReference type="InterPro" id="IPR001680">
    <property type="entry name" value="WD40_rpt"/>
</dbReference>
<dbReference type="GO" id="GO:0030686">
    <property type="term" value="C:90S preribosome"/>
    <property type="evidence" value="ECO:0007669"/>
    <property type="project" value="InterPro"/>
</dbReference>
<dbReference type="GO" id="GO:0000462">
    <property type="term" value="P:maturation of SSU-rRNA from tricistronic rRNA transcript (SSU-rRNA, 5.8S rRNA, LSU-rRNA)"/>
    <property type="evidence" value="ECO:0007669"/>
    <property type="project" value="InterPro"/>
</dbReference>
<dbReference type="EMBL" id="MU253798">
    <property type="protein sequence ID" value="KAG9246602.1"/>
    <property type="molecule type" value="Genomic_DNA"/>
</dbReference>
<keyword evidence="1" id="KW-0853">WD repeat</keyword>
<gene>
    <name evidence="3" type="ORF">BJ878DRAFT_416551</name>
</gene>
<organism evidence="3 4">
    <name type="scientific">Calycina marina</name>
    <dbReference type="NCBI Taxonomy" id="1763456"/>
    <lineage>
        <taxon>Eukaryota</taxon>
        <taxon>Fungi</taxon>
        <taxon>Dikarya</taxon>
        <taxon>Ascomycota</taxon>
        <taxon>Pezizomycotina</taxon>
        <taxon>Leotiomycetes</taxon>
        <taxon>Helotiales</taxon>
        <taxon>Pezizellaceae</taxon>
        <taxon>Calycina</taxon>
    </lineage>
</organism>
<dbReference type="PANTHER" id="PTHR44163">
    <property type="entry name" value="U3 SMALL NUCLEOLAR RNA-ASSOCIATED PROTEIN 4 HOMOLOG"/>
    <property type="match status" value="1"/>
</dbReference>
<dbReference type="SUPFAM" id="SSF50978">
    <property type="entry name" value="WD40 repeat-like"/>
    <property type="match status" value="2"/>
</dbReference>
<comment type="caution">
    <text evidence="3">The sequence shown here is derived from an EMBL/GenBank/DDBJ whole genome shotgun (WGS) entry which is preliminary data.</text>
</comment>
<dbReference type="InterPro" id="IPR015943">
    <property type="entry name" value="WD40/YVTN_repeat-like_dom_sf"/>
</dbReference>
<dbReference type="InterPro" id="IPR046351">
    <property type="entry name" value="UTP4"/>
</dbReference>
<feature type="region of interest" description="Disordered" evidence="2">
    <location>
        <begin position="753"/>
        <end position="861"/>
    </location>
</feature>
<protein>
    <submittedName>
        <fullName evidence="3">WD40-repeat-containing domain protein</fullName>
    </submittedName>
</protein>
<dbReference type="AlphaFoldDB" id="A0A9P7Z7N5"/>
<feature type="compositionally biased region" description="Low complexity" evidence="2">
    <location>
        <begin position="595"/>
        <end position="604"/>
    </location>
</feature>
<sequence>MDVHRCRFVPYPQSTINVLAFSHAYVQKSQEKKVAPPRLAVGRANGDIEIWNPLNAQWHQETVIKGGVDRSIDGLVWIQDPTETIVSGANRSWIVGKSRLFSVGCTTTVTEWDLENGTPLRHASGNHGEIWCLAAQPAVGIKDERKSAERQWEGQNLVAGCTDGALVLYSTKDEDLQFGRILVRPSVKKAKIISVAFQNRNVVIAGCTDSTIRVFDIRNGSTLRTMSLGSGPKGGPKNIDVWAVRALPDGDIISGDSTGELRIWSGKTYTLTQRVKSHNQDIFTLAVSNDGSIIFSGGKDRRTVVYKQAGKVKRWVEVSHRRYHKHDVMTMASLEYKGMSVVVSGGPDASPTVVPLQQFGLDFQRSLPFLPQEAPVKGAVMGKKRLLMSFWDREIHIWELSKPHLQRPENLSEGGSSHNRKLVSKILIKGEANILSADLSSDGSILAVSTTTEIKVFHLKQRRSTDGEMGFRVSAVHTPHSFSSGARLVRFSPDKNWLCIVRTDNRIVLRRIVSSASGIKFHPYNSKLDRVDRKTPKHVILGGLGSYDRTVTQTAFSSDSRILAVSDLAGYIDTFVLLGAEDLGQASIDCEDDTISSTESSDSGSDSEEEAEKVKLTYGQYWTRNPSAASLPKLPHAVTVLSFRPTTAPLTNGNMSHTIPTRHNPNPLPHDLPHGEDRLIVITATSDIFELEVLRGSLSEWSRRNPPAKFPIIYRKVKDLAKGCFWDLSNGRERFWLYGAGWLFMFDLSRDVSPGEEDSNAPKRKRYGKTECSGAGGAVSKFQQSNGISRRMAKVEHETPNKYEDLFARQQRGNSSDDEDIVPLRQTKKAKKEIENGEESGNSEKVENGEAAENGVIGNPEPNYWRTFKYRPILGMCAYGNGEPEVAIVERPLWEADLPDKYDGDQEWDHSGV</sequence>
<accession>A0A9P7Z7N5</accession>
<feature type="repeat" description="WD" evidence="1">
    <location>
        <begin position="275"/>
        <end position="307"/>
    </location>
</feature>
<dbReference type="PROSITE" id="PS50082">
    <property type="entry name" value="WD_REPEATS_2"/>
    <property type="match status" value="1"/>
</dbReference>